<dbReference type="InterPro" id="IPR017441">
    <property type="entry name" value="Protein_kinase_ATP_BS"/>
</dbReference>
<evidence type="ECO:0000256" key="1">
    <source>
        <dbReference type="ARBA" id="ARBA00004236"/>
    </source>
</evidence>
<evidence type="ECO:0000256" key="3">
    <source>
        <dbReference type="ARBA" id="ARBA00022475"/>
    </source>
</evidence>
<dbReference type="FunFam" id="3.30.200.20:FF:000415">
    <property type="entry name" value="receptor-like serine/threonine-protein kinase NCRK"/>
    <property type="match status" value="1"/>
</dbReference>
<evidence type="ECO:0000256" key="4">
    <source>
        <dbReference type="ARBA" id="ARBA00022527"/>
    </source>
</evidence>
<dbReference type="SUPFAM" id="SSF56112">
    <property type="entry name" value="Protein kinase-like (PK-like)"/>
    <property type="match status" value="1"/>
</dbReference>
<dbReference type="PANTHER" id="PTHR47989">
    <property type="entry name" value="OS01G0750732 PROTEIN"/>
    <property type="match status" value="1"/>
</dbReference>
<feature type="region of interest" description="Disordered" evidence="14">
    <location>
        <begin position="546"/>
        <end position="565"/>
    </location>
</feature>
<dbReference type="Proteomes" id="UP000825729">
    <property type="component" value="Unassembled WGS sequence"/>
</dbReference>
<keyword evidence="9 13" id="KW-0067">ATP-binding</keyword>
<feature type="chain" id="PRO_5043540855" description="non-specific serine/threonine protein kinase" evidence="16">
    <location>
        <begin position="24"/>
        <end position="634"/>
    </location>
</feature>
<keyword evidence="8" id="KW-0418">Kinase</keyword>
<evidence type="ECO:0000259" key="17">
    <source>
        <dbReference type="PROSITE" id="PS50011"/>
    </source>
</evidence>
<dbReference type="FunFam" id="1.10.510.10:FF:000395">
    <property type="entry name" value="receptor-like serine/threonine-protein kinase NCRK"/>
    <property type="match status" value="1"/>
</dbReference>
<evidence type="ECO:0000256" key="10">
    <source>
        <dbReference type="ARBA" id="ARBA00023136"/>
    </source>
</evidence>
<evidence type="ECO:0000256" key="8">
    <source>
        <dbReference type="ARBA" id="ARBA00022777"/>
    </source>
</evidence>
<dbReference type="EC" id="2.7.11.1" evidence="2"/>
<evidence type="ECO:0000256" key="11">
    <source>
        <dbReference type="ARBA" id="ARBA00047899"/>
    </source>
</evidence>
<keyword evidence="3" id="KW-1003">Cell membrane</keyword>
<proteinExistence type="predicted"/>
<dbReference type="Pfam" id="PF00069">
    <property type="entry name" value="Pkinase"/>
    <property type="match status" value="1"/>
</dbReference>
<comment type="caution">
    <text evidence="18">The sequence shown here is derived from an EMBL/GenBank/DDBJ whole genome shotgun (WGS) entry which is preliminary data.</text>
</comment>
<dbReference type="PANTHER" id="PTHR47989:SF23">
    <property type="entry name" value="RECEPTOR-LIKE SERINE_THREONINE-PROTEIN KINASE NCRK ISOFORM X1"/>
    <property type="match status" value="1"/>
</dbReference>
<dbReference type="InterPro" id="IPR011009">
    <property type="entry name" value="Kinase-like_dom_sf"/>
</dbReference>
<dbReference type="SMART" id="SM00220">
    <property type="entry name" value="S_TKc"/>
    <property type="match status" value="1"/>
</dbReference>
<dbReference type="EMBL" id="JAINDJ010000005">
    <property type="protein sequence ID" value="KAG9445630.1"/>
    <property type="molecule type" value="Genomic_DNA"/>
</dbReference>
<dbReference type="Gene3D" id="3.30.200.20">
    <property type="entry name" value="Phosphorylase Kinase, domain 1"/>
    <property type="match status" value="1"/>
</dbReference>
<evidence type="ECO:0000256" key="5">
    <source>
        <dbReference type="ARBA" id="ARBA00022553"/>
    </source>
</evidence>
<keyword evidence="19" id="KW-1185">Reference proteome</keyword>
<keyword evidence="4" id="KW-0723">Serine/threonine-protein kinase</keyword>
<dbReference type="GO" id="GO:0005524">
    <property type="term" value="F:ATP binding"/>
    <property type="evidence" value="ECO:0007669"/>
    <property type="project" value="UniProtKB-UniRule"/>
</dbReference>
<dbReference type="CDD" id="cd14066">
    <property type="entry name" value="STKc_IRAK"/>
    <property type="match status" value="1"/>
</dbReference>
<feature type="transmembrane region" description="Helical" evidence="15">
    <location>
        <begin position="121"/>
        <end position="147"/>
    </location>
</feature>
<protein>
    <recommendedName>
        <fullName evidence="2">non-specific serine/threonine protein kinase</fullName>
        <ecNumber evidence="2">2.7.11.1</ecNumber>
    </recommendedName>
</protein>
<dbReference type="InterPro" id="IPR008271">
    <property type="entry name" value="Ser/Thr_kinase_AS"/>
</dbReference>
<comment type="catalytic activity">
    <reaction evidence="11">
        <text>L-threonyl-[protein] + ATP = O-phospho-L-threonyl-[protein] + ADP + H(+)</text>
        <dbReference type="Rhea" id="RHEA:46608"/>
        <dbReference type="Rhea" id="RHEA-COMP:11060"/>
        <dbReference type="Rhea" id="RHEA-COMP:11605"/>
        <dbReference type="ChEBI" id="CHEBI:15378"/>
        <dbReference type="ChEBI" id="CHEBI:30013"/>
        <dbReference type="ChEBI" id="CHEBI:30616"/>
        <dbReference type="ChEBI" id="CHEBI:61977"/>
        <dbReference type="ChEBI" id="CHEBI:456216"/>
        <dbReference type="EC" id="2.7.11.1"/>
    </reaction>
</comment>
<evidence type="ECO:0000256" key="13">
    <source>
        <dbReference type="PROSITE-ProRule" id="PRU10141"/>
    </source>
</evidence>
<comment type="subcellular location">
    <subcellularLocation>
        <location evidence="1">Cell membrane</location>
    </subcellularLocation>
</comment>
<evidence type="ECO:0000256" key="2">
    <source>
        <dbReference type="ARBA" id="ARBA00012513"/>
    </source>
</evidence>
<dbReference type="Gene3D" id="1.10.510.10">
    <property type="entry name" value="Transferase(Phosphotransferase) domain 1"/>
    <property type="match status" value="1"/>
</dbReference>
<keyword evidence="16" id="KW-0732">Signal</keyword>
<sequence length="634" mass="70253">MRFWLRTISVCIIWFHYLQCIRCEDVADVSGTSGIEWTCLCASSNSEAQKYMPEPNCSTACDCRPDVGSSNGKRWACLCGEESVPTASSSMKNPGCFTACNCTTGASGELKSSSKHMTSKVVVYVLLLCVVLTTVAFLGSIGCYLYRKDRSPLQQPVFSSDKDTSWNSATKLISQRSGPVPEFHVKISSCFPPMAGCLRGSGKSIPGSIIQFSYSELEKATNKFSNDNLVGFGGSSNVYRGQLQDGRTVAIKRLKMQGGPDAEFEFLTEIELLSRLHHCHIVPIIGYCSESQGKHFERLLVFEYMPNGNLRDCLDGLHGKQPLDWTTRVNIALGAARGLEYLHEAAAPRILHRDIKSTNILLDQMWRARITDLGMAKRLLADDVTSCSNSPARMLGTFGYFAPEYAIIGKASLKSDVFSFGVVLLELVSGRPPIHKSSNKGQESLVIWANPRLFDSKLVISELADPLLKGKFPEEEMQVMAYLARECLQLDPENRPSMSEVVQILSTIAPEKSKRRNFSAHFLQSSSSGNIKNMEEVAEMAEQQGNSYSANREEAKPSIPEQWSRRSSLPLSVDRNLCLDGAENGAEASSADQYIERLMLLSSRARSWRGQDEEVVDLVEPRLESFWQANTQSL</sequence>
<name>A0AAV7EC17_ARIFI</name>
<evidence type="ECO:0000256" key="14">
    <source>
        <dbReference type="SAM" id="MobiDB-lite"/>
    </source>
</evidence>
<dbReference type="PROSITE" id="PS50011">
    <property type="entry name" value="PROTEIN_KINASE_DOM"/>
    <property type="match status" value="1"/>
</dbReference>
<accession>A0AAV7EC17</accession>
<keyword evidence="15" id="KW-1133">Transmembrane helix</keyword>
<feature type="binding site" evidence="13">
    <location>
        <position position="252"/>
    </location>
    <ligand>
        <name>ATP</name>
        <dbReference type="ChEBI" id="CHEBI:30616"/>
    </ligand>
</feature>
<keyword evidence="15" id="KW-0812">Transmembrane</keyword>
<feature type="domain" description="Protein kinase" evidence="17">
    <location>
        <begin position="224"/>
        <end position="508"/>
    </location>
</feature>
<evidence type="ECO:0000313" key="18">
    <source>
        <dbReference type="EMBL" id="KAG9445630.1"/>
    </source>
</evidence>
<evidence type="ECO:0000256" key="6">
    <source>
        <dbReference type="ARBA" id="ARBA00022679"/>
    </source>
</evidence>
<dbReference type="PROSITE" id="PS00108">
    <property type="entry name" value="PROTEIN_KINASE_ST"/>
    <property type="match status" value="1"/>
</dbReference>
<dbReference type="PROSITE" id="PS00107">
    <property type="entry name" value="PROTEIN_KINASE_ATP"/>
    <property type="match status" value="1"/>
</dbReference>
<dbReference type="GO" id="GO:0004674">
    <property type="term" value="F:protein serine/threonine kinase activity"/>
    <property type="evidence" value="ECO:0007669"/>
    <property type="project" value="UniProtKB-KW"/>
</dbReference>
<keyword evidence="5" id="KW-0597">Phosphoprotein</keyword>
<evidence type="ECO:0000256" key="12">
    <source>
        <dbReference type="ARBA" id="ARBA00048679"/>
    </source>
</evidence>
<comment type="catalytic activity">
    <reaction evidence="12">
        <text>L-seryl-[protein] + ATP = O-phospho-L-seryl-[protein] + ADP + H(+)</text>
        <dbReference type="Rhea" id="RHEA:17989"/>
        <dbReference type="Rhea" id="RHEA-COMP:9863"/>
        <dbReference type="Rhea" id="RHEA-COMP:11604"/>
        <dbReference type="ChEBI" id="CHEBI:15378"/>
        <dbReference type="ChEBI" id="CHEBI:29999"/>
        <dbReference type="ChEBI" id="CHEBI:30616"/>
        <dbReference type="ChEBI" id="CHEBI:83421"/>
        <dbReference type="ChEBI" id="CHEBI:456216"/>
        <dbReference type="EC" id="2.7.11.1"/>
    </reaction>
</comment>
<gene>
    <name evidence="18" type="ORF">H6P81_011758</name>
</gene>
<keyword evidence="6" id="KW-0808">Transferase</keyword>
<evidence type="ECO:0000256" key="16">
    <source>
        <dbReference type="SAM" id="SignalP"/>
    </source>
</evidence>
<reference evidence="18 19" key="1">
    <citation type="submission" date="2021-07" db="EMBL/GenBank/DDBJ databases">
        <title>The Aristolochia fimbriata genome: insights into angiosperm evolution, floral development and chemical biosynthesis.</title>
        <authorList>
            <person name="Jiao Y."/>
        </authorList>
    </citation>
    <scope>NUCLEOTIDE SEQUENCE [LARGE SCALE GENOMIC DNA]</scope>
    <source>
        <strain evidence="18">IBCAS-2021</strain>
        <tissue evidence="18">Leaf</tissue>
    </source>
</reference>
<evidence type="ECO:0000256" key="9">
    <source>
        <dbReference type="ARBA" id="ARBA00022840"/>
    </source>
</evidence>
<evidence type="ECO:0000256" key="7">
    <source>
        <dbReference type="ARBA" id="ARBA00022741"/>
    </source>
</evidence>
<organism evidence="18 19">
    <name type="scientific">Aristolochia fimbriata</name>
    <name type="common">White veined hardy Dutchman's pipe vine</name>
    <dbReference type="NCBI Taxonomy" id="158543"/>
    <lineage>
        <taxon>Eukaryota</taxon>
        <taxon>Viridiplantae</taxon>
        <taxon>Streptophyta</taxon>
        <taxon>Embryophyta</taxon>
        <taxon>Tracheophyta</taxon>
        <taxon>Spermatophyta</taxon>
        <taxon>Magnoliopsida</taxon>
        <taxon>Magnoliidae</taxon>
        <taxon>Piperales</taxon>
        <taxon>Aristolochiaceae</taxon>
        <taxon>Aristolochia</taxon>
    </lineage>
</organism>
<keyword evidence="10 15" id="KW-0472">Membrane</keyword>
<dbReference type="AlphaFoldDB" id="A0AAV7EC17"/>
<keyword evidence="7 13" id="KW-0547">Nucleotide-binding</keyword>
<evidence type="ECO:0000313" key="19">
    <source>
        <dbReference type="Proteomes" id="UP000825729"/>
    </source>
</evidence>
<dbReference type="InterPro" id="IPR000719">
    <property type="entry name" value="Prot_kinase_dom"/>
</dbReference>
<dbReference type="GO" id="GO:0005886">
    <property type="term" value="C:plasma membrane"/>
    <property type="evidence" value="ECO:0007669"/>
    <property type="project" value="UniProtKB-SubCell"/>
</dbReference>
<evidence type="ECO:0000256" key="15">
    <source>
        <dbReference type="SAM" id="Phobius"/>
    </source>
</evidence>
<feature type="signal peptide" evidence="16">
    <location>
        <begin position="1"/>
        <end position="23"/>
    </location>
</feature>